<evidence type="ECO:0000256" key="1">
    <source>
        <dbReference type="ARBA" id="ARBA00004613"/>
    </source>
</evidence>
<keyword evidence="4 5" id="KW-0732">Signal</keyword>
<comment type="similarity">
    <text evidence="2">Belongs to the IL-17 family.</text>
</comment>
<feature type="chain" id="PRO_5044858303" evidence="5">
    <location>
        <begin position="20"/>
        <end position="204"/>
    </location>
</feature>
<keyword evidence="3" id="KW-0964">Secreted</keyword>
<evidence type="ECO:0000256" key="3">
    <source>
        <dbReference type="ARBA" id="ARBA00022525"/>
    </source>
</evidence>
<organism evidence="6 7">
    <name type="scientific">Batillaria attramentaria</name>
    <dbReference type="NCBI Taxonomy" id="370345"/>
    <lineage>
        <taxon>Eukaryota</taxon>
        <taxon>Metazoa</taxon>
        <taxon>Spiralia</taxon>
        <taxon>Lophotrochozoa</taxon>
        <taxon>Mollusca</taxon>
        <taxon>Gastropoda</taxon>
        <taxon>Caenogastropoda</taxon>
        <taxon>Sorbeoconcha</taxon>
        <taxon>Cerithioidea</taxon>
        <taxon>Batillariidae</taxon>
        <taxon>Batillaria</taxon>
    </lineage>
</organism>
<protein>
    <submittedName>
        <fullName evidence="6">Uncharacterized protein</fullName>
    </submittedName>
</protein>
<evidence type="ECO:0000256" key="2">
    <source>
        <dbReference type="ARBA" id="ARBA00007236"/>
    </source>
</evidence>
<dbReference type="Gene3D" id="2.10.90.10">
    <property type="entry name" value="Cystine-knot cytokines"/>
    <property type="match status" value="1"/>
</dbReference>
<dbReference type="GO" id="GO:0005576">
    <property type="term" value="C:extracellular region"/>
    <property type="evidence" value="ECO:0007669"/>
    <property type="project" value="UniProtKB-SubCell"/>
</dbReference>
<comment type="subcellular location">
    <subcellularLocation>
        <location evidence="1">Secreted</location>
    </subcellularLocation>
</comment>
<proteinExistence type="inferred from homology"/>
<evidence type="ECO:0000256" key="5">
    <source>
        <dbReference type="SAM" id="SignalP"/>
    </source>
</evidence>
<dbReference type="SUPFAM" id="SSF57501">
    <property type="entry name" value="Cystine-knot cytokines"/>
    <property type="match status" value="1"/>
</dbReference>
<dbReference type="EMBL" id="JACVVK020000159">
    <property type="protein sequence ID" value="KAK7487822.1"/>
    <property type="molecule type" value="Genomic_DNA"/>
</dbReference>
<dbReference type="Proteomes" id="UP001519460">
    <property type="component" value="Unassembled WGS sequence"/>
</dbReference>
<dbReference type="Pfam" id="PF06083">
    <property type="entry name" value="IL17"/>
    <property type="match status" value="1"/>
</dbReference>
<dbReference type="AlphaFoldDB" id="A0ABD0KL81"/>
<feature type="signal peptide" evidence="5">
    <location>
        <begin position="1"/>
        <end position="19"/>
    </location>
</feature>
<reference evidence="6 7" key="1">
    <citation type="journal article" date="2023" name="Sci. Data">
        <title>Genome assembly of the Korean intertidal mud-creeper Batillaria attramentaria.</title>
        <authorList>
            <person name="Patra A.K."/>
            <person name="Ho P.T."/>
            <person name="Jun S."/>
            <person name="Lee S.J."/>
            <person name="Kim Y."/>
            <person name="Won Y.J."/>
        </authorList>
    </citation>
    <scope>NUCLEOTIDE SEQUENCE [LARGE SCALE GENOMIC DNA]</scope>
    <source>
        <strain evidence="6">Wonlab-2016</strain>
    </source>
</reference>
<gene>
    <name evidence="6" type="ORF">BaRGS_00020963</name>
</gene>
<evidence type="ECO:0000313" key="7">
    <source>
        <dbReference type="Proteomes" id="UP001519460"/>
    </source>
</evidence>
<evidence type="ECO:0000313" key="6">
    <source>
        <dbReference type="EMBL" id="KAK7487822.1"/>
    </source>
</evidence>
<keyword evidence="7" id="KW-1185">Reference proteome</keyword>
<sequence length="204" mass="22233">MITVCLTGVVVFMAGSLTAHRHPRDTGLCNDPPIDELKRKLASNLDLNPSFYQHPQLQINVLTLDKFEATHGDMVNISINPMEANSASCSALLAVPGGLLDPCPMTYVINYDANRVPRTLMEANCTCSECQGLTPTPTQGTRPTPSILGCEPINFYTKVLRKQGCNNHVAVYVEVWEPVTVGCACRKPRPVNGTQSDSLHSSQH</sequence>
<accession>A0ABD0KL81</accession>
<dbReference type="InterPro" id="IPR029034">
    <property type="entry name" value="Cystine-knot_cytokine"/>
</dbReference>
<dbReference type="InterPro" id="IPR010345">
    <property type="entry name" value="IL-17_fam"/>
</dbReference>
<evidence type="ECO:0000256" key="4">
    <source>
        <dbReference type="ARBA" id="ARBA00022729"/>
    </source>
</evidence>
<name>A0ABD0KL81_9CAEN</name>
<comment type="caution">
    <text evidence="6">The sequence shown here is derived from an EMBL/GenBank/DDBJ whole genome shotgun (WGS) entry which is preliminary data.</text>
</comment>